<dbReference type="InterPro" id="IPR046357">
    <property type="entry name" value="PPIase_dom_sf"/>
</dbReference>
<protein>
    <recommendedName>
        <fullName evidence="2">peptidylprolyl isomerase</fullName>
        <ecNumber evidence="2">5.2.1.8</ecNumber>
    </recommendedName>
</protein>
<evidence type="ECO:0000313" key="11">
    <source>
        <dbReference type="Proteomes" id="UP000006621"/>
    </source>
</evidence>
<reference evidence="10 11" key="1">
    <citation type="journal article" date="2011" name="Stand. Genomic Sci.">
        <title>Genome sequence of the moderately thermophilic halophile Flexistipes sinusarabici strain (MAS10).</title>
        <authorList>
            <person name="Lapidus A."/>
            <person name="Chertkov O."/>
            <person name="Nolan M."/>
            <person name="Lucas S."/>
            <person name="Hammon N."/>
            <person name="Deshpande S."/>
            <person name="Cheng J.F."/>
            <person name="Tapia R."/>
            <person name="Han C."/>
            <person name="Goodwin L."/>
            <person name="Pitluck S."/>
            <person name="Liolios K."/>
            <person name="Pagani I."/>
            <person name="Ivanova N."/>
            <person name="Huntemann M."/>
            <person name="Mavromatis K."/>
            <person name="Mikhailova N."/>
            <person name="Pati A."/>
            <person name="Chen A."/>
            <person name="Palaniappan K."/>
            <person name="Land M."/>
            <person name="Hauser L."/>
            <person name="Brambilla E.M."/>
            <person name="Rohde M."/>
            <person name="Abt B."/>
            <person name="Spring S."/>
            <person name="Goker M."/>
            <person name="Bristow J."/>
            <person name="Eisen J.A."/>
            <person name="Markowitz V."/>
            <person name="Hugenholtz P."/>
            <person name="Kyrpides N.C."/>
            <person name="Klenk H.P."/>
            <person name="Woyke T."/>
        </authorList>
    </citation>
    <scope>NUCLEOTIDE SEQUENCE [LARGE SCALE GENOMIC DNA]</scope>
    <source>
        <strain evidence="11">DSM 4947 / MAS 10</strain>
    </source>
</reference>
<proteinExistence type="predicted"/>
<dbReference type="EMBL" id="CP002858">
    <property type="protein sequence ID" value="AEI15486.1"/>
    <property type="molecule type" value="Genomic_DNA"/>
</dbReference>
<dbReference type="RefSeq" id="WP_013886954.1">
    <property type="nucleotide sequence ID" value="NC_015672.1"/>
</dbReference>
<feature type="coiled-coil region" evidence="7">
    <location>
        <begin position="292"/>
        <end position="319"/>
    </location>
</feature>
<dbReference type="Gene3D" id="1.10.4030.10">
    <property type="entry name" value="Porin chaperone SurA, peptide-binding domain"/>
    <property type="match status" value="1"/>
</dbReference>
<dbReference type="GO" id="GO:0003755">
    <property type="term" value="F:peptidyl-prolyl cis-trans isomerase activity"/>
    <property type="evidence" value="ECO:0007669"/>
    <property type="project" value="UniProtKB-KW"/>
</dbReference>
<evidence type="ECO:0000256" key="6">
    <source>
        <dbReference type="PROSITE-ProRule" id="PRU00278"/>
    </source>
</evidence>
<organism evidence="10 11">
    <name type="scientific">Flexistipes sinusarabici (strain ATCC 49648 / DSM 4947 / MAS 10)</name>
    <dbReference type="NCBI Taxonomy" id="717231"/>
    <lineage>
        <taxon>Bacteria</taxon>
        <taxon>Pseudomonadati</taxon>
        <taxon>Deferribacterota</taxon>
        <taxon>Deferribacteres</taxon>
        <taxon>Deferribacterales</taxon>
        <taxon>Flexistipitaceae</taxon>
        <taxon>Flexistipes</taxon>
    </lineage>
</organism>
<dbReference type="STRING" id="717231.Flexsi_1848"/>
<evidence type="ECO:0000256" key="5">
    <source>
        <dbReference type="ARBA" id="ARBA00023235"/>
    </source>
</evidence>
<name>F8E3Y4_FLESM</name>
<evidence type="ECO:0000256" key="7">
    <source>
        <dbReference type="SAM" id="Coils"/>
    </source>
</evidence>
<accession>F8E3Y4</accession>
<evidence type="ECO:0000256" key="2">
    <source>
        <dbReference type="ARBA" id="ARBA00013194"/>
    </source>
</evidence>
<dbReference type="AlphaFoldDB" id="F8E3Y4"/>
<evidence type="ECO:0000256" key="8">
    <source>
        <dbReference type="SAM" id="SignalP"/>
    </source>
</evidence>
<dbReference type="InterPro" id="IPR050245">
    <property type="entry name" value="PrsA_foldase"/>
</dbReference>
<sequence>MKFFKLSGIVMLIAAFALTAFAKDVKDEKVAAVVEGKKIYMSEVNNVLESVIARQGMKSSQIDMNSPKMQQVKKSIVENLVNRELLMLASLKNKPEDLEKKVEEEYKRVKSRFKNDKDFENALEKNQMDAAQLKEQLRKNVLLDSYVKNIESGIKISDKEAQKYYENNKDKFKQPEKVKVSHIILRTGEKAKYENPEKKINEIYEKIKNGKSFEEMAKKYSEDGSAMKGGNLGYIQKGRTVPSFEKVAFDTKLGNISEPFKTKFGYHILKVTDKQEAGQKTFEEVKSNIKEVLKNQKMKEKLNAKLKELRSKYDVKINL</sequence>
<dbReference type="PROSITE" id="PS50198">
    <property type="entry name" value="PPIC_PPIASE_2"/>
    <property type="match status" value="1"/>
</dbReference>
<keyword evidence="4 6" id="KW-0697">Rotamase</keyword>
<comment type="catalytic activity">
    <reaction evidence="1">
        <text>[protein]-peptidylproline (omega=180) = [protein]-peptidylproline (omega=0)</text>
        <dbReference type="Rhea" id="RHEA:16237"/>
        <dbReference type="Rhea" id="RHEA-COMP:10747"/>
        <dbReference type="Rhea" id="RHEA-COMP:10748"/>
        <dbReference type="ChEBI" id="CHEBI:83833"/>
        <dbReference type="ChEBI" id="CHEBI:83834"/>
        <dbReference type="EC" id="5.2.1.8"/>
    </reaction>
</comment>
<dbReference type="HOGENOM" id="CLU_034646_5_3_0"/>
<evidence type="ECO:0000256" key="3">
    <source>
        <dbReference type="ARBA" id="ARBA00022729"/>
    </source>
</evidence>
<dbReference type="Pfam" id="PF13624">
    <property type="entry name" value="SurA_N_3"/>
    <property type="match status" value="1"/>
</dbReference>
<dbReference type="Gene3D" id="3.10.50.40">
    <property type="match status" value="1"/>
</dbReference>
<keyword evidence="5 6" id="KW-0413">Isomerase</keyword>
<evidence type="ECO:0000256" key="4">
    <source>
        <dbReference type="ARBA" id="ARBA00023110"/>
    </source>
</evidence>
<reference evidence="11" key="2">
    <citation type="submission" date="2011-06" db="EMBL/GenBank/DDBJ databases">
        <title>The complete genome of Flexistipes sinusarabici DSM 4947.</title>
        <authorList>
            <person name="Lucas S."/>
            <person name="Han J."/>
            <person name="Lapidus A."/>
            <person name="Bruce D."/>
            <person name="Goodwin L."/>
            <person name="Pitluck S."/>
            <person name="Peters L."/>
            <person name="Kyrpides N."/>
            <person name="Mavromatis K."/>
            <person name="Ivanova N."/>
            <person name="Mikhailova N."/>
            <person name="Chertkov O."/>
            <person name="Detter J.C."/>
            <person name="Tapia R."/>
            <person name="Han C."/>
            <person name="Land M."/>
            <person name="Hauser L."/>
            <person name="Markowitz V."/>
            <person name="Cheng J.-F."/>
            <person name="Hugenholtz P."/>
            <person name="Woyke T."/>
            <person name="Wu D."/>
            <person name="Spring S."/>
            <person name="Schroeder M."/>
            <person name="Brambilla E."/>
            <person name="Klenk H.-P."/>
            <person name="Eisen J.A."/>
        </authorList>
    </citation>
    <scope>NUCLEOTIDE SEQUENCE [LARGE SCALE GENOMIC DNA]</scope>
    <source>
        <strain evidence="11">DSM 4947 / MAS 10</strain>
    </source>
</reference>
<dbReference type="SUPFAM" id="SSF109998">
    <property type="entry name" value="Triger factor/SurA peptide-binding domain-like"/>
    <property type="match status" value="1"/>
</dbReference>
<evidence type="ECO:0000256" key="1">
    <source>
        <dbReference type="ARBA" id="ARBA00000971"/>
    </source>
</evidence>
<feature type="signal peptide" evidence="8">
    <location>
        <begin position="1"/>
        <end position="22"/>
    </location>
</feature>
<dbReference type="PANTHER" id="PTHR47245:SF1">
    <property type="entry name" value="FOLDASE PROTEIN PRSA"/>
    <property type="match status" value="1"/>
</dbReference>
<dbReference type="KEGG" id="fsi:Flexsi_1848"/>
<dbReference type="SUPFAM" id="SSF54534">
    <property type="entry name" value="FKBP-like"/>
    <property type="match status" value="1"/>
</dbReference>
<evidence type="ECO:0000259" key="9">
    <source>
        <dbReference type="PROSITE" id="PS50198"/>
    </source>
</evidence>
<keyword evidence="7" id="KW-0175">Coiled coil</keyword>
<dbReference type="InterPro" id="IPR000297">
    <property type="entry name" value="PPIase_PpiC"/>
</dbReference>
<dbReference type="Pfam" id="PF13616">
    <property type="entry name" value="Rotamase_3"/>
    <property type="match status" value="1"/>
</dbReference>
<feature type="chain" id="PRO_5003375473" description="peptidylprolyl isomerase" evidence="8">
    <location>
        <begin position="23"/>
        <end position="319"/>
    </location>
</feature>
<dbReference type="OrthoDB" id="14196at2"/>
<keyword evidence="3 8" id="KW-0732">Signal</keyword>
<dbReference type="EC" id="5.2.1.8" evidence="2"/>
<dbReference type="Proteomes" id="UP000006621">
    <property type="component" value="Chromosome"/>
</dbReference>
<feature type="domain" description="PpiC" evidence="9">
    <location>
        <begin position="175"/>
        <end position="273"/>
    </location>
</feature>
<keyword evidence="11" id="KW-1185">Reference proteome</keyword>
<evidence type="ECO:0000313" key="10">
    <source>
        <dbReference type="EMBL" id="AEI15486.1"/>
    </source>
</evidence>
<dbReference type="PANTHER" id="PTHR47245">
    <property type="entry name" value="PEPTIDYLPROLYL ISOMERASE"/>
    <property type="match status" value="1"/>
</dbReference>
<dbReference type="InterPro" id="IPR027304">
    <property type="entry name" value="Trigger_fact/SurA_dom_sf"/>
</dbReference>
<dbReference type="eggNOG" id="COG0760">
    <property type="taxonomic scope" value="Bacteria"/>
</dbReference>
<gene>
    <name evidence="10" type="ordered locus">Flexsi_1848</name>
</gene>